<dbReference type="RefSeq" id="WP_169488347.1">
    <property type="nucleotide sequence ID" value="NZ_JABBGJ010000031.1"/>
</dbReference>
<comment type="caution">
    <text evidence="1">The sequence shown here is derived from an EMBL/GenBank/DDBJ whole genome shotgun (WGS) entry which is preliminary data.</text>
</comment>
<proteinExistence type="predicted"/>
<accession>A0A848IH30</accession>
<dbReference type="Proteomes" id="UP000544134">
    <property type="component" value="Unassembled WGS sequence"/>
</dbReference>
<sequence>MKSKLPQHVAFAEFREGATIQLLNKHGRVASVSYGDKDLGFVDAMGDRGLRQAHKREVNNALYLHSEFASNDMPKPSLPTAEAIADYPDLLDKFPIAASILGFYAERNCQGMLVARYCFPTDEEQQVLKYVMTIYGFLIARNERVSLLELADRIAGRYDVSEPRNRVAIETLRSGAGVSRYVSH</sequence>
<name>A0A848IH30_9BURK</name>
<dbReference type="AlphaFoldDB" id="A0A848IH30"/>
<protein>
    <submittedName>
        <fullName evidence="1">Uncharacterized protein</fullName>
    </submittedName>
</protein>
<dbReference type="EMBL" id="JABBGJ010000031">
    <property type="protein sequence ID" value="NMM01512.1"/>
    <property type="molecule type" value="Genomic_DNA"/>
</dbReference>
<evidence type="ECO:0000313" key="1">
    <source>
        <dbReference type="EMBL" id="NMM01512.1"/>
    </source>
</evidence>
<gene>
    <name evidence="1" type="ORF">HHL24_26685</name>
</gene>
<evidence type="ECO:0000313" key="2">
    <source>
        <dbReference type="Proteomes" id="UP000544134"/>
    </source>
</evidence>
<reference evidence="1 2" key="1">
    <citation type="submission" date="2020-04" db="EMBL/GenBank/DDBJ databases">
        <title>Paraburkholderia sp. RP-4-7 isolated from soil.</title>
        <authorList>
            <person name="Dahal R.H."/>
        </authorList>
    </citation>
    <scope>NUCLEOTIDE SEQUENCE [LARGE SCALE GENOMIC DNA]</scope>
    <source>
        <strain evidence="1 2">RP-4-7</strain>
    </source>
</reference>
<organism evidence="1 2">
    <name type="scientific">Paraburkholderia polaris</name>
    <dbReference type="NCBI Taxonomy" id="2728848"/>
    <lineage>
        <taxon>Bacteria</taxon>
        <taxon>Pseudomonadati</taxon>
        <taxon>Pseudomonadota</taxon>
        <taxon>Betaproteobacteria</taxon>
        <taxon>Burkholderiales</taxon>
        <taxon>Burkholderiaceae</taxon>
        <taxon>Paraburkholderia</taxon>
    </lineage>
</organism>
<keyword evidence="2" id="KW-1185">Reference proteome</keyword>